<dbReference type="SUPFAM" id="SSF55469">
    <property type="entry name" value="FMN-dependent nitroreductase-like"/>
    <property type="match status" value="1"/>
</dbReference>
<gene>
    <name evidence="4" type="ORF">J2Z76_001903</name>
</gene>
<keyword evidence="2" id="KW-0560">Oxidoreductase</keyword>
<organism evidence="4 5">
    <name type="scientific">Sedimentibacter acidaminivorans</name>
    <dbReference type="NCBI Taxonomy" id="913099"/>
    <lineage>
        <taxon>Bacteria</taxon>
        <taxon>Bacillati</taxon>
        <taxon>Bacillota</taxon>
        <taxon>Tissierellia</taxon>
        <taxon>Sedimentibacter</taxon>
    </lineage>
</organism>
<evidence type="ECO:0000256" key="1">
    <source>
        <dbReference type="ARBA" id="ARBA00007118"/>
    </source>
</evidence>
<sequence length="283" mass="32427">MEYEKLATELIKERKSTRTFDTNDIDKDTLKRLNDYIAEVNNETTKIKARFIIISNKDSNITGKTSEKLGTYGVISGANLFIVGILDKDDKRALEFGYWFEKIILFATDIGLKTCWLGGTFNKSNFEQKSNLLENEFIPIISPVGIKKEKSRVLEVTMRALVGANKRKAWSELFFNEDMSLPLTETSAGKYNIPLEMVRLGPSASNKQPWRVIKEKGLYHFFLCRTKGYGVVDFDMQKNDLGIAKCHFELATKELGLDGNWDIIEGITVPNDWEYVYTWISKE</sequence>
<comment type="similarity">
    <text evidence="1">Belongs to the nitroreductase family.</text>
</comment>
<evidence type="ECO:0000313" key="4">
    <source>
        <dbReference type="EMBL" id="MBP1926039.1"/>
    </source>
</evidence>
<dbReference type="PANTHER" id="PTHR43673:SF10">
    <property type="entry name" value="NADH DEHYDROGENASE_NAD(P)H NITROREDUCTASE XCC3605-RELATED"/>
    <property type="match status" value="1"/>
</dbReference>
<keyword evidence="5" id="KW-1185">Reference proteome</keyword>
<accession>A0ABS4GEC3</accession>
<dbReference type="Gene3D" id="3.40.109.10">
    <property type="entry name" value="NADH Oxidase"/>
    <property type="match status" value="1"/>
</dbReference>
<dbReference type="RefSeq" id="WP_209511777.1">
    <property type="nucleotide sequence ID" value="NZ_JAGGKS010000005.1"/>
</dbReference>
<dbReference type="InterPro" id="IPR000415">
    <property type="entry name" value="Nitroreductase-like"/>
</dbReference>
<dbReference type="InterPro" id="IPR029478">
    <property type="entry name" value="TM1586_NiRdase"/>
</dbReference>
<evidence type="ECO:0000313" key="5">
    <source>
        <dbReference type="Proteomes" id="UP001519342"/>
    </source>
</evidence>
<dbReference type="EMBL" id="JAGGKS010000005">
    <property type="protein sequence ID" value="MBP1926039.1"/>
    <property type="molecule type" value="Genomic_DNA"/>
</dbReference>
<evidence type="ECO:0000256" key="2">
    <source>
        <dbReference type="ARBA" id="ARBA00023002"/>
    </source>
</evidence>
<dbReference type="Pfam" id="PF14512">
    <property type="entry name" value="TM1586_NiRdase"/>
    <property type="match status" value="1"/>
</dbReference>
<feature type="domain" description="Putative nitroreductase TM1586" evidence="3">
    <location>
        <begin position="8"/>
        <end position="251"/>
    </location>
</feature>
<name>A0ABS4GEC3_9FIRM</name>
<protein>
    <submittedName>
        <fullName evidence="4">Nitroreductase</fullName>
    </submittedName>
</protein>
<proteinExistence type="inferred from homology"/>
<comment type="caution">
    <text evidence="4">The sequence shown here is derived from an EMBL/GenBank/DDBJ whole genome shotgun (WGS) entry which is preliminary data.</text>
</comment>
<dbReference type="PANTHER" id="PTHR43673">
    <property type="entry name" value="NAD(P)H NITROREDUCTASE YDGI-RELATED"/>
    <property type="match status" value="1"/>
</dbReference>
<dbReference type="Proteomes" id="UP001519342">
    <property type="component" value="Unassembled WGS sequence"/>
</dbReference>
<evidence type="ECO:0000259" key="3">
    <source>
        <dbReference type="Pfam" id="PF14512"/>
    </source>
</evidence>
<reference evidence="4 5" key="1">
    <citation type="submission" date="2021-03" db="EMBL/GenBank/DDBJ databases">
        <title>Genomic Encyclopedia of Type Strains, Phase IV (KMG-IV): sequencing the most valuable type-strain genomes for metagenomic binning, comparative biology and taxonomic classification.</title>
        <authorList>
            <person name="Goeker M."/>
        </authorList>
    </citation>
    <scope>NUCLEOTIDE SEQUENCE [LARGE SCALE GENOMIC DNA]</scope>
    <source>
        <strain evidence="4 5">DSM 24004</strain>
    </source>
</reference>